<dbReference type="EMBL" id="HG793137">
    <property type="protein sequence ID" value="CRL20299.1"/>
    <property type="molecule type" value="Genomic_DNA"/>
</dbReference>
<dbReference type="AlphaFoldDB" id="A0A0G4P1X2"/>
<evidence type="ECO:0000256" key="3">
    <source>
        <dbReference type="ARBA" id="ARBA00023002"/>
    </source>
</evidence>
<keyword evidence="2" id="KW-0521">NADP</keyword>
<feature type="region of interest" description="Disordered" evidence="4">
    <location>
        <begin position="237"/>
        <end position="258"/>
    </location>
</feature>
<proteinExistence type="inferred from homology"/>
<evidence type="ECO:0000256" key="1">
    <source>
        <dbReference type="ARBA" id="ARBA00006484"/>
    </source>
</evidence>
<gene>
    <name evidence="5" type="ORF">PCAMFM013_S004g000239</name>
</gene>
<dbReference type="InterPro" id="IPR036291">
    <property type="entry name" value="NAD(P)-bd_dom_sf"/>
</dbReference>
<dbReference type="GO" id="GO:0016491">
    <property type="term" value="F:oxidoreductase activity"/>
    <property type="evidence" value="ECO:0007669"/>
    <property type="project" value="UniProtKB-KW"/>
</dbReference>
<dbReference type="PRINTS" id="PR00081">
    <property type="entry name" value="GDHRDH"/>
</dbReference>
<keyword evidence="3" id="KW-0560">Oxidoreductase</keyword>
<sequence length="283" mass="31325">MASTGAKVYITARQKDKGQAIANKITQEFGREVGLIELSLDSFDSIRKAATEFLGQSQQLNILINNAGVMASPEGRTSDGYETQFGTNHLGHFLLFQLLKDVLLSSSEPQFNSRVVSVASSAHRLNSVHLGNYNFDRDPNDTYEPWKAYGQSKTANIWFANELDRRYGGKGLHGLSLHPGGMMTELQRYVPGAGDNLSPRQQRQMKDSEQGAATSVWAAIAKELEGRGGVFLDDVQESEPWDKDPTREMLGPDGGYLPHIYDEGSEKKLWQDSLEMVGLPDDL</sequence>
<dbReference type="Pfam" id="PF00106">
    <property type="entry name" value="adh_short"/>
    <property type="match status" value="1"/>
</dbReference>
<protein>
    <submittedName>
        <fullName evidence="5">Short-chain dehydrogenase/reductase SDR</fullName>
    </submittedName>
</protein>
<evidence type="ECO:0000256" key="4">
    <source>
        <dbReference type="SAM" id="MobiDB-lite"/>
    </source>
</evidence>
<dbReference type="PANTHER" id="PTHR24320:SF272">
    <property type="entry name" value="NAD(P)-BINDING ROSSMANN-FOLD SUPERFAMILY PROTEIN"/>
    <property type="match status" value="1"/>
</dbReference>
<name>A0A0G4P1X2_PENC3</name>
<organism evidence="5 6">
    <name type="scientific">Penicillium camemberti (strain FM 013)</name>
    <dbReference type="NCBI Taxonomy" id="1429867"/>
    <lineage>
        <taxon>Eukaryota</taxon>
        <taxon>Fungi</taxon>
        <taxon>Dikarya</taxon>
        <taxon>Ascomycota</taxon>
        <taxon>Pezizomycotina</taxon>
        <taxon>Eurotiomycetes</taxon>
        <taxon>Eurotiomycetidae</taxon>
        <taxon>Eurotiales</taxon>
        <taxon>Aspergillaceae</taxon>
        <taxon>Penicillium</taxon>
    </lineage>
</organism>
<dbReference type="PANTHER" id="PTHR24320">
    <property type="entry name" value="RETINOL DEHYDROGENASE"/>
    <property type="match status" value="1"/>
</dbReference>
<dbReference type="STRING" id="1429867.A0A0G4P1X2"/>
<reference evidence="5 6" key="1">
    <citation type="journal article" date="2014" name="Nat. Commun.">
        <title>Multiple recent horizontal transfers of a large genomic region in cheese making fungi.</title>
        <authorList>
            <person name="Cheeseman K."/>
            <person name="Ropars J."/>
            <person name="Renault P."/>
            <person name="Dupont J."/>
            <person name="Gouzy J."/>
            <person name="Branca A."/>
            <person name="Abraham A.L."/>
            <person name="Ceppi M."/>
            <person name="Conseiller E."/>
            <person name="Debuchy R."/>
            <person name="Malagnac F."/>
            <person name="Goarin A."/>
            <person name="Silar P."/>
            <person name="Lacoste S."/>
            <person name="Sallet E."/>
            <person name="Bensimon A."/>
            <person name="Giraud T."/>
            <person name="Brygoo Y."/>
        </authorList>
    </citation>
    <scope>NUCLEOTIDE SEQUENCE [LARGE SCALE GENOMIC DNA]</scope>
    <source>
        <strain evidence="6">FM 013</strain>
    </source>
</reference>
<evidence type="ECO:0000313" key="5">
    <source>
        <dbReference type="EMBL" id="CRL20299.1"/>
    </source>
</evidence>
<dbReference type="Proteomes" id="UP000053732">
    <property type="component" value="Unassembled WGS sequence"/>
</dbReference>
<evidence type="ECO:0000313" key="6">
    <source>
        <dbReference type="Proteomes" id="UP000053732"/>
    </source>
</evidence>
<accession>A0A0G4P1X2</accession>
<evidence type="ECO:0000256" key="2">
    <source>
        <dbReference type="ARBA" id="ARBA00022857"/>
    </source>
</evidence>
<dbReference type="SUPFAM" id="SSF51735">
    <property type="entry name" value="NAD(P)-binding Rossmann-fold domains"/>
    <property type="match status" value="1"/>
</dbReference>
<keyword evidence="6" id="KW-1185">Reference proteome</keyword>
<dbReference type="InterPro" id="IPR002347">
    <property type="entry name" value="SDR_fam"/>
</dbReference>
<dbReference type="Gene3D" id="3.40.50.720">
    <property type="entry name" value="NAD(P)-binding Rossmann-like Domain"/>
    <property type="match status" value="1"/>
</dbReference>
<comment type="similarity">
    <text evidence="1">Belongs to the short-chain dehydrogenases/reductases (SDR) family.</text>
</comment>